<comment type="caution">
    <text evidence="1">The sequence shown here is derived from an EMBL/GenBank/DDBJ whole genome shotgun (WGS) entry which is preliminary data.</text>
</comment>
<dbReference type="EMBL" id="JASPKY010000001">
    <property type="protein sequence ID" value="KAK9759195.1"/>
    <property type="molecule type" value="Genomic_DNA"/>
</dbReference>
<dbReference type="Proteomes" id="UP001458880">
    <property type="component" value="Unassembled WGS sequence"/>
</dbReference>
<evidence type="ECO:0000313" key="1">
    <source>
        <dbReference type="EMBL" id="KAK9759195.1"/>
    </source>
</evidence>
<organism evidence="1 2">
    <name type="scientific">Popillia japonica</name>
    <name type="common">Japanese beetle</name>
    <dbReference type="NCBI Taxonomy" id="7064"/>
    <lineage>
        <taxon>Eukaryota</taxon>
        <taxon>Metazoa</taxon>
        <taxon>Ecdysozoa</taxon>
        <taxon>Arthropoda</taxon>
        <taxon>Hexapoda</taxon>
        <taxon>Insecta</taxon>
        <taxon>Pterygota</taxon>
        <taxon>Neoptera</taxon>
        <taxon>Endopterygota</taxon>
        <taxon>Coleoptera</taxon>
        <taxon>Polyphaga</taxon>
        <taxon>Scarabaeiformia</taxon>
        <taxon>Scarabaeidae</taxon>
        <taxon>Rutelinae</taxon>
        <taxon>Popillia</taxon>
    </lineage>
</organism>
<protein>
    <submittedName>
        <fullName evidence="1">Uncharacterized protein</fullName>
    </submittedName>
</protein>
<proteinExistence type="predicted"/>
<dbReference type="AlphaFoldDB" id="A0AAW1NMJ8"/>
<keyword evidence="2" id="KW-1185">Reference proteome</keyword>
<sequence>MLITHTRQSNSRNYNRSQWSWPIATHSITKWMMRCIVHDRLRDEGRNGIQWSWPIATHSITKWMMRCIVHDRLRDEGRNGIVVRLMGARRVYYRWRRIARETREQKNRKYGQELEPRW</sequence>
<evidence type="ECO:0000313" key="2">
    <source>
        <dbReference type="Proteomes" id="UP001458880"/>
    </source>
</evidence>
<gene>
    <name evidence="1" type="ORF">QE152_g8</name>
</gene>
<reference evidence="1 2" key="1">
    <citation type="journal article" date="2024" name="BMC Genomics">
        <title>De novo assembly and annotation of Popillia japonica's genome with initial clues to its potential as an invasive pest.</title>
        <authorList>
            <person name="Cucini C."/>
            <person name="Boschi S."/>
            <person name="Funari R."/>
            <person name="Cardaioli E."/>
            <person name="Iannotti N."/>
            <person name="Marturano G."/>
            <person name="Paoli F."/>
            <person name="Bruttini M."/>
            <person name="Carapelli A."/>
            <person name="Frati F."/>
            <person name="Nardi F."/>
        </authorList>
    </citation>
    <scope>NUCLEOTIDE SEQUENCE [LARGE SCALE GENOMIC DNA]</scope>
    <source>
        <strain evidence="1">DMR45628</strain>
    </source>
</reference>
<name>A0AAW1NMJ8_POPJA</name>
<accession>A0AAW1NMJ8</accession>